<comment type="caution">
    <text evidence="1">The sequence shown here is derived from an EMBL/GenBank/DDBJ whole genome shotgun (WGS) entry which is preliminary data.</text>
</comment>
<dbReference type="eggNOG" id="ENOG502ZT9T">
    <property type="taxonomic scope" value="Bacteria"/>
</dbReference>
<dbReference type="RefSeq" id="WP_010493719.1">
    <property type="nucleotide sequence ID" value="NZ_AZCT01000020.1"/>
</dbReference>
<dbReference type="PATRIC" id="fig|1423816.3.peg.1738"/>
<name>A0A0R1EN72_LACZE</name>
<dbReference type="EMBL" id="AZCT01000020">
    <property type="protein sequence ID" value="KRK10735.1"/>
    <property type="molecule type" value="Genomic_DNA"/>
</dbReference>
<accession>A0A0R1EN72</accession>
<dbReference type="AlphaFoldDB" id="A0A0R1EN72"/>
<organism evidence="1 2">
    <name type="scientific">Lacticaseibacillus zeae DSM 20178 = KCTC 3804</name>
    <dbReference type="NCBI Taxonomy" id="1423816"/>
    <lineage>
        <taxon>Bacteria</taxon>
        <taxon>Bacillati</taxon>
        <taxon>Bacillota</taxon>
        <taxon>Bacilli</taxon>
        <taxon>Lactobacillales</taxon>
        <taxon>Lactobacillaceae</taxon>
        <taxon>Lacticaseibacillus</taxon>
    </lineage>
</organism>
<protein>
    <submittedName>
        <fullName evidence="1">Uncharacterized protein</fullName>
    </submittedName>
</protein>
<evidence type="ECO:0000313" key="2">
    <source>
        <dbReference type="Proteomes" id="UP000051984"/>
    </source>
</evidence>
<sequence length="311" mass="34643">MAVNELTLPTWNTLNEKRQRFIFQQLTRYFLSPLLTVDAIRPVTATFYGQTLHTFEAMIGGEWVRLVPGMTNVSLGFATNHQEELAPYLAQSDLTLADIQQMLSPVRKTDVPPMLVATRATPANEEILGRVSLTTRIFKGNHMAYAAIRSQVLALLDRHGSLDPFSQTGWPATLTSGTVKLRLASAHHYQVSIVKSWHKADLTKSLSYFGFRLPTQDQYEYLQSGGNSSLFSFGNTLPLEMPRYLPNRFGLTIPVKRTGSELIVEDLQKSTALTAQPTAKEALALSPFYQVSGEVDMSSAVYRRVATITVN</sequence>
<reference evidence="1 2" key="1">
    <citation type="journal article" date="2015" name="Genome Announc.">
        <title>Expanding the biotechnology potential of lactobacilli through comparative genomics of 213 strains and associated genera.</title>
        <authorList>
            <person name="Sun Z."/>
            <person name="Harris H.M."/>
            <person name="McCann A."/>
            <person name="Guo C."/>
            <person name="Argimon S."/>
            <person name="Zhang W."/>
            <person name="Yang X."/>
            <person name="Jeffery I.B."/>
            <person name="Cooney J.C."/>
            <person name="Kagawa T.F."/>
            <person name="Liu W."/>
            <person name="Song Y."/>
            <person name="Salvetti E."/>
            <person name="Wrobel A."/>
            <person name="Rasinkangas P."/>
            <person name="Parkhill J."/>
            <person name="Rea M.C."/>
            <person name="O'Sullivan O."/>
            <person name="Ritari J."/>
            <person name="Douillard F.P."/>
            <person name="Paul Ross R."/>
            <person name="Yang R."/>
            <person name="Briner A.E."/>
            <person name="Felis G.E."/>
            <person name="de Vos W.M."/>
            <person name="Barrangou R."/>
            <person name="Klaenhammer T.R."/>
            <person name="Caufield P.W."/>
            <person name="Cui Y."/>
            <person name="Zhang H."/>
            <person name="O'Toole P.W."/>
        </authorList>
    </citation>
    <scope>NUCLEOTIDE SEQUENCE [LARGE SCALE GENOMIC DNA]</scope>
    <source>
        <strain evidence="1 2">DSM 20178</strain>
    </source>
</reference>
<dbReference type="Proteomes" id="UP000051984">
    <property type="component" value="Unassembled WGS sequence"/>
</dbReference>
<gene>
    <name evidence="1" type="ORF">FD51_GL001665</name>
</gene>
<evidence type="ECO:0000313" key="1">
    <source>
        <dbReference type="EMBL" id="KRK10735.1"/>
    </source>
</evidence>
<proteinExistence type="predicted"/>